<dbReference type="Gene3D" id="1.20.1050.60">
    <property type="entry name" value="alpha-1,2-mannosidase"/>
    <property type="match status" value="1"/>
</dbReference>
<name>A0A840FBZ9_9SPHN</name>
<gene>
    <name evidence="5" type="ORF">GGQ80_000965</name>
</gene>
<feature type="region of interest" description="Disordered" evidence="1">
    <location>
        <begin position="36"/>
        <end position="72"/>
    </location>
</feature>
<dbReference type="InterPro" id="IPR050883">
    <property type="entry name" value="PNGase"/>
</dbReference>
<dbReference type="GO" id="GO:0000224">
    <property type="term" value="F:peptide-N4-(N-acetyl-beta-glucosaminyl)asparagine amidase activity"/>
    <property type="evidence" value="ECO:0007669"/>
    <property type="project" value="TreeGrafter"/>
</dbReference>
<dbReference type="EMBL" id="JACIEV010000002">
    <property type="protein sequence ID" value="MBB4153077.1"/>
    <property type="molecule type" value="Genomic_DNA"/>
</dbReference>
<dbReference type="InterPro" id="IPR014718">
    <property type="entry name" value="GH-type_carb-bd"/>
</dbReference>
<feature type="domain" description="Glycosyl hydrolase family 92" evidence="3">
    <location>
        <begin position="273"/>
        <end position="721"/>
    </location>
</feature>
<evidence type="ECO:0000256" key="2">
    <source>
        <dbReference type="SAM" id="SignalP"/>
    </source>
</evidence>
<evidence type="ECO:0000313" key="5">
    <source>
        <dbReference type="EMBL" id="MBB4153077.1"/>
    </source>
</evidence>
<dbReference type="GO" id="GO:0005829">
    <property type="term" value="C:cytosol"/>
    <property type="evidence" value="ECO:0007669"/>
    <property type="project" value="TreeGrafter"/>
</dbReference>
<dbReference type="Gene3D" id="1.20.1610.10">
    <property type="entry name" value="alpha-1,2-mannosidases domains"/>
    <property type="match status" value="1"/>
</dbReference>
<dbReference type="InterPro" id="IPR005887">
    <property type="entry name" value="GH92_a_mannosidase_put"/>
</dbReference>
<organism evidence="5 6">
    <name type="scientific">Sphingomonas jinjuensis</name>
    <dbReference type="NCBI Taxonomy" id="535907"/>
    <lineage>
        <taxon>Bacteria</taxon>
        <taxon>Pseudomonadati</taxon>
        <taxon>Pseudomonadota</taxon>
        <taxon>Alphaproteobacteria</taxon>
        <taxon>Sphingomonadales</taxon>
        <taxon>Sphingomonadaceae</taxon>
        <taxon>Sphingomonas</taxon>
    </lineage>
</organism>
<dbReference type="GO" id="GO:0005975">
    <property type="term" value="P:carbohydrate metabolic process"/>
    <property type="evidence" value="ECO:0007669"/>
    <property type="project" value="InterPro"/>
</dbReference>
<dbReference type="InterPro" id="IPR008928">
    <property type="entry name" value="6-hairpin_glycosidase_sf"/>
</dbReference>
<reference evidence="5 6" key="1">
    <citation type="submission" date="2020-08" db="EMBL/GenBank/DDBJ databases">
        <title>Genomic Encyclopedia of Type Strains, Phase IV (KMG-IV): sequencing the most valuable type-strain genomes for metagenomic binning, comparative biology and taxonomic classification.</title>
        <authorList>
            <person name="Goeker M."/>
        </authorList>
    </citation>
    <scope>NUCLEOTIDE SEQUENCE [LARGE SCALE GENOMIC DNA]</scope>
    <source>
        <strain evidence="5 6">YC6723</strain>
    </source>
</reference>
<evidence type="ECO:0000259" key="4">
    <source>
        <dbReference type="Pfam" id="PF17678"/>
    </source>
</evidence>
<dbReference type="RefSeq" id="WP_343050850.1">
    <property type="nucleotide sequence ID" value="NZ_JACIEV010000002.1"/>
</dbReference>
<keyword evidence="6" id="KW-1185">Reference proteome</keyword>
<dbReference type="SUPFAM" id="SSF48208">
    <property type="entry name" value="Six-hairpin glycosidases"/>
    <property type="match status" value="1"/>
</dbReference>
<dbReference type="AlphaFoldDB" id="A0A840FBZ9"/>
<feature type="chain" id="PRO_5032277093" evidence="2">
    <location>
        <begin position="26"/>
        <end position="731"/>
    </location>
</feature>
<dbReference type="NCBIfam" id="TIGR01180">
    <property type="entry name" value="aman2_put"/>
    <property type="match status" value="1"/>
</dbReference>
<proteinExistence type="predicted"/>
<sequence>MKPSLRRSGSFALAAALLLPAGHTAAQQQTGLSRYVDPLIGTGNDDQGDTVPGPTRPAGSIHPSPQTLVGSNAGYDKAAPISGFAQLHTQGSGGRTTYGTFLISPQTGAPVFDEATHLSPKADERLAADAYGVTLTRYGIRAEVTPAPFAALYRFTYPSGAPATMVFDVTRKIRGELASAGADVAIDPSTGRIAARVRAKTYWNPAEVDIWMVAQLDRKPTAWGIRSGAKNLPGATSAATPADTQLAAWWQFDAGDKPVMMKVAVSFTSAQRAAELLAEDIPGWDFAAVRRDTAAAWDRELSRATIDGVGDADKRRFYTALYHSAVQPRDRTRDQPVQDRASPHWDDYYTLWDTYHTAIPLMTLLRPDAYRGNVASIVRTFERYGAAHTAFIAGRNYHVGQGGDEVDNVLGEGLIRGVTGIDWPRAAAVLLHNALEERRPRYLIDGWFAVGDRSPEPDNQRAKSGSSTPAFALNDFYAGKLAAAAGQGDLATMLAARSRNWRNVWNADAQSDGYRGFIMPRYPDGRFQDIDPKLGWDGKTYNNVGFYEGTAWVYSYTMLHDLPAMVEAMGGRDRFVERLRHALDANLVDITNEPSFATPWLFSDVGRPDLASYWADRIFRRFTPDAYPGDEDNGAMSSHYVFNRLGLFPKLTTDLFYLHAPHQPLGTITPQGGKPFRVVARNWGPERIYIASATLNGRPLTTPFLRQADIVAGGELRLVLSDKPTRWAMAR</sequence>
<evidence type="ECO:0000259" key="3">
    <source>
        <dbReference type="Pfam" id="PF07971"/>
    </source>
</evidence>
<dbReference type="Gene3D" id="3.30.2080.10">
    <property type="entry name" value="GH92 mannosidase domain"/>
    <property type="match status" value="1"/>
</dbReference>
<feature type="domain" description="Glycosyl hydrolase family 92 N-terminal" evidence="4">
    <location>
        <begin position="35"/>
        <end position="266"/>
    </location>
</feature>
<dbReference type="Pfam" id="PF17678">
    <property type="entry name" value="Glyco_hydro_92N"/>
    <property type="match status" value="1"/>
</dbReference>
<evidence type="ECO:0000313" key="6">
    <source>
        <dbReference type="Proteomes" id="UP000529795"/>
    </source>
</evidence>
<dbReference type="Proteomes" id="UP000529795">
    <property type="component" value="Unassembled WGS sequence"/>
</dbReference>
<evidence type="ECO:0000256" key="1">
    <source>
        <dbReference type="SAM" id="MobiDB-lite"/>
    </source>
</evidence>
<feature type="signal peptide" evidence="2">
    <location>
        <begin position="1"/>
        <end position="25"/>
    </location>
</feature>
<keyword evidence="2" id="KW-0732">Signal</keyword>
<dbReference type="Gene3D" id="2.70.98.10">
    <property type="match status" value="1"/>
</dbReference>
<dbReference type="PANTHER" id="PTHR12143:SF43">
    <property type="entry name" value="PUTATIVE-RELATED"/>
    <property type="match status" value="1"/>
</dbReference>
<accession>A0A840FBZ9</accession>
<dbReference type="GO" id="GO:0030246">
    <property type="term" value="F:carbohydrate binding"/>
    <property type="evidence" value="ECO:0007669"/>
    <property type="project" value="InterPro"/>
</dbReference>
<dbReference type="InterPro" id="IPR041371">
    <property type="entry name" value="GH92_N"/>
</dbReference>
<dbReference type="Pfam" id="PF07971">
    <property type="entry name" value="Glyco_hydro_92"/>
    <property type="match status" value="1"/>
</dbReference>
<dbReference type="InterPro" id="IPR012939">
    <property type="entry name" value="Glyco_hydro_92"/>
</dbReference>
<dbReference type="GO" id="GO:0006516">
    <property type="term" value="P:glycoprotein catabolic process"/>
    <property type="evidence" value="ECO:0007669"/>
    <property type="project" value="TreeGrafter"/>
</dbReference>
<comment type="caution">
    <text evidence="5">The sequence shown here is derived from an EMBL/GenBank/DDBJ whole genome shotgun (WGS) entry which is preliminary data.</text>
</comment>
<dbReference type="PANTHER" id="PTHR12143">
    <property type="entry name" value="PEPTIDE N-GLYCANASE PNGASE -RELATED"/>
    <property type="match status" value="1"/>
</dbReference>
<protein>
    <submittedName>
        <fullName evidence="5">Putative alpha-1,2-mannosidase</fullName>
    </submittedName>
</protein>